<accession>A0A0E9S1F9</accession>
<reference evidence="1" key="2">
    <citation type="journal article" date="2015" name="Fish Shellfish Immunol.">
        <title>Early steps in the European eel (Anguilla anguilla)-Vibrio vulnificus interaction in the gills: Role of the RtxA13 toxin.</title>
        <authorList>
            <person name="Callol A."/>
            <person name="Pajuelo D."/>
            <person name="Ebbesson L."/>
            <person name="Teles M."/>
            <person name="MacKenzie S."/>
            <person name="Amaro C."/>
        </authorList>
    </citation>
    <scope>NUCLEOTIDE SEQUENCE</scope>
</reference>
<reference evidence="1" key="1">
    <citation type="submission" date="2014-11" db="EMBL/GenBank/DDBJ databases">
        <authorList>
            <person name="Amaro Gonzalez C."/>
        </authorList>
    </citation>
    <scope>NUCLEOTIDE SEQUENCE</scope>
</reference>
<protein>
    <submittedName>
        <fullName evidence="1">Uncharacterized protein</fullName>
    </submittedName>
</protein>
<name>A0A0E9S1F9_ANGAN</name>
<proteinExistence type="predicted"/>
<sequence>MNILIYQMMNIWVYWACTMDRQTRGKKGWNN</sequence>
<dbReference type="EMBL" id="GBXM01073535">
    <property type="protein sequence ID" value="JAH35042.1"/>
    <property type="molecule type" value="Transcribed_RNA"/>
</dbReference>
<dbReference type="AlphaFoldDB" id="A0A0E9S1F9"/>
<organism evidence="1">
    <name type="scientific">Anguilla anguilla</name>
    <name type="common">European freshwater eel</name>
    <name type="synonym">Muraena anguilla</name>
    <dbReference type="NCBI Taxonomy" id="7936"/>
    <lineage>
        <taxon>Eukaryota</taxon>
        <taxon>Metazoa</taxon>
        <taxon>Chordata</taxon>
        <taxon>Craniata</taxon>
        <taxon>Vertebrata</taxon>
        <taxon>Euteleostomi</taxon>
        <taxon>Actinopterygii</taxon>
        <taxon>Neopterygii</taxon>
        <taxon>Teleostei</taxon>
        <taxon>Anguilliformes</taxon>
        <taxon>Anguillidae</taxon>
        <taxon>Anguilla</taxon>
    </lineage>
</organism>
<evidence type="ECO:0000313" key="1">
    <source>
        <dbReference type="EMBL" id="JAH35042.1"/>
    </source>
</evidence>